<dbReference type="Proteomes" id="UP000245431">
    <property type="component" value="Chromosome PVE_r2"/>
</dbReference>
<dbReference type="EMBL" id="LT599584">
    <property type="protein sequence ID" value="SBW84822.1"/>
    <property type="molecule type" value="Genomic_DNA"/>
</dbReference>
<dbReference type="AlphaFoldDB" id="A0A1D3K988"/>
<sequence>MLISSNSAKLLSLTPGKREARFSNCFGMIDSWNGATPNRSRKVSASVLFPDKKWYLVIRDNSVSSGIDIGKNRILDMSSRLSSVGSGRTRVLWLVFFYHIPPCTRVRIFEDERHTVANSQQLFYKKTAVFTAIVKMRYTTHINTLTARLVRIHTSSLRTAHIWRLVSTALQSNLHTRIRGHSLIFGIF</sequence>
<protein>
    <submittedName>
        <fullName evidence="1">Uncharacterized protein</fullName>
    </submittedName>
</protein>
<gene>
    <name evidence="1" type="ORF">PVE_R2G0796</name>
</gene>
<organism evidence="1 2">
    <name type="scientific">Pseudomonas veronii 1YdBTEX2</name>
    <dbReference type="NCBI Taxonomy" id="1295141"/>
    <lineage>
        <taxon>Bacteria</taxon>
        <taxon>Pseudomonadati</taxon>
        <taxon>Pseudomonadota</taxon>
        <taxon>Gammaproteobacteria</taxon>
        <taxon>Pseudomonadales</taxon>
        <taxon>Pseudomonadaceae</taxon>
        <taxon>Pseudomonas</taxon>
    </lineage>
</organism>
<name>A0A1D3K988_PSEVE</name>
<evidence type="ECO:0000313" key="1">
    <source>
        <dbReference type="EMBL" id="SBW84822.1"/>
    </source>
</evidence>
<reference evidence="2" key="1">
    <citation type="submission" date="2016-07" db="EMBL/GenBank/DDBJ databases">
        <authorList>
            <person name="Florea S."/>
            <person name="Webb J.S."/>
            <person name="Jaromczyk J."/>
            <person name="Schardl C.L."/>
        </authorList>
    </citation>
    <scope>NUCLEOTIDE SEQUENCE [LARGE SCALE GENOMIC DNA]</scope>
    <source>
        <strain evidence="2">1YdBTEX2</strain>
    </source>
</reference>
<evidence type="ECO:0000313" key="2">
    <source>
        <dbReference type="Proteomes" id="UP000245431"/>
    </source>
</evidence>
<proteinExistence type="predicted"/>
<accession>A0A1D3K988</accession>